<feature type="region of interest" description="Disordered" evidence="1">
    <location>
        <begin position="24"/>
        <end position="62"/>
    </location>
</feature>
<proteinExistence type="predicted"/>
<feature type="domain" description="3-keto-alpha-glucoside-1,2-lyase/3-keto-2-hydroxy-glucal hydratase" evidence="2">
    <location>
        <begin position="86"/>
        <end position="252"/>
    </location>
</feature>
<dbReference type="Pfam" id="PF06439">
    <property type="entry name" value="3keto-disac_hyd"/>
    <property type="match status" value="2"/>
</dbReference>
<feature type="domain" description="3-keto-alpha-glucoside-1,2-lyase/3-keto-2-hydroxy-glucal hydratase" evidence="2">
    <location>
        <begin position="266"/>
        <end position="434"/>
    </location>
</feature>
<reference evidence="3 4" key="1">
    <citation type="submission" date="2019-02" db="EMBL/GenBank/DDBJ databases">
        <title>Deep-cultivation of Planctomycetes and their phenomic and genomic characterization uncovers novel biology.</title>
        <authorList>
            <person name="Wiegand S."/>
            <person name="Jogler M."/>
            <person name="Boedeker C."/>
            <person name="Pinto D."/>
            <person name="Vollmers J."/>
            <person name="Rivas-Marin E."/>
            <person name="Kohn T."/>
            <person name="Peeters S.H."/>
            <person name="Heuer A."/>
            <person name="Rast P."/>
            <person name="Oberbeckmann S."/>
            <person name="Bunk B."/>
            <person name="Jeske O."/>
            <person name="Meyerdierks A."/>
            <person name="Storesund J.E."/>
            <person name="Kallscheuer N."/>
            <person name="Luecker S."/>
            <person name="Lage O.M."/>
            <person name="Pohl T."/>
            <person name="Merkel B.J."/>
            <person name="Hornburger P."/>
            <person name="Mueller R.-W."/>
            <person name="Bruemmer F."/>
            <person name="Labrenz M."/>
            <person name="Spormann A.M."/>
            <person name="Op den Camp H."/>
            <person name="Overmann J."/>
            <person name="Amann R."/>
            <person name="Jetten M.S.M."/>
            <person name="Mascher T."/>
            <person name="Medema M.H."/>
            <person name="Devos D.P."/>
            <person name="Kaster A.-K."/>
            <person name="Ovreas L."/>
            <person name="Rohde M."/>
            <person name="Galperin M.Y."/>
            <person name="Jogler C."/>
        </authorList>
    </citation>
    <scope>NUCLEOTIDE SEQUENCE [LARGE SCALE GENOMIC DNA]</scope>
    <source>
        <strain evidence="3 4">Poly24</strain>
    </source>
</reference>
<accession>A0A518K200</accession>
<protein>
    <recommendedName>
        <fullName evidence="2">3-keto-alpha-glucoside-1,2-lyase/3-keto-2-hydroxy-glucal hydratase domain-containing protein</fullName>
    </recommendedName>
</protein>
<dbReference type="GO" id="GO:0016787">
    <property type="term" value="F:hydrolase activity"/>
    <property type="evidence" value="ECO:0007669"/>
    <property type="project" value="InterPro"/>
</dbReference>
<evidence type="ECO:0000256" key="1">
    <source>
        <dbReference type="SAM" id="MobiDB-lite"/>
    </source>
</evidence>
<evidence type="ECO:0000259" key="2">
    <source>
        <dbReference type="Pfam" id="PF06439"/>
    </source>
</evidence>
<name>A0A518K200_9BACT</name>
<gene>
    <name evidence="3" type="ORF">Poly24_55300</name>
</gene>
<keyword evidence="4" id="KW-1185">Reference proteome</keyword>
<dbReference type="InterPro" id="IPR010496">
    <property type="entry name" value="AL/BT2_dom"/>
</dbReference>
<feature type="region of interest" description="Disordered" evidence="1">
    <location>
        <begin position="444"/>
        <end position="524"/>
    </location>
</feature>
<feature type="compositionally biased region" description="Low complexity" evidence="1">
    <location>
        <begin position="41"/>
        <end position="55"/>
    </location>
</feature>
<dbReference type="Gene3D" id="2.60.120.560">
    <property type="entry name" value="Exo-inulinase, domain 1"/>
    <property type="match status" value="2"/>
</dbReference>
<dbReference type="KEGG" id="rcf:Poly24_55300"/>
<dbReference type="EMBL" id="CP036348">
    <property type="protein sequence ID" value="QDV71790.1"/>
    <property type="molecule type" value="Genomic_DNA"/>
</dbReference>
<evidence type="ECO:0000313" key="3">
    <source>
        <dbReference type="EMBL" id="QDV71790.1"/>
    </source>
</evidence>
<dbReference type="AlphaFoldDB" id="A0A518K200"/>
<organism evidence="3 4">
    <name type="scientific">Rosistilla carotiformis</name>
    <dbReference type="NCBI Taxonomy" id="2528017"/>
    <lineage>
        <taxon>Bacteria</taxon>
        <taxon>Pseudomonadati</taxon>
        <taxon>Planctomycetota</taxon>
        <taxon>Planctomycetia</taxon>
        <taxon>Pirellulales</taxon>
        <taxon>Pirellulaceae</taxon>
        <taxon>Rosistilla</taxon>
    </lineage>
</organism>
<dbReference type="OrthoDB" id="211384at2"/>
<sequence>MNNTSSFKVLFLIALIGTVVGCKSEPADRPEETPAEAVEKAPASDAPAESEATAAMDDPESQPGVIVMDADQLLANRLPAEQASQGWVRLFDGQTFFGWQIASQANWQIDDGVLSVDDGEKGLICTTMRWRDYQLSLEFKASPETNSGVFLRTNLFPTDPTVDCYELNIASVDNPFPTGSLVQREPKSSADIAAFDYDVWHRYDIRVEGATVNVKLDGVEILNYVDPNPLPAGLIGLQYNGGPAAFRDVRIRPLGLDSLISEKIEDHWVRYPEMEGDYQMTDDGMQITGGRAQLESKAQYDDFALLAEVRTNAAALNSGIFFRCIPGDVMMGYECQISNATIEGDPMFPADCGTGGFFRRKDARIVAADDQEWFSMLLIADGSTMAAWVNGLQVSEWSDDRDPDANPRKGQRLEAGTLMLQAHDPTTDIHIRQLAVATLAAPVEEAKPEAKEEVKPEAKEEAKEEPKPEMKEEAKPEAKEEPQPEAKEEAKPEVKEEAKPEAKEEAKPEVKEEAKPEAAEETKE</sequence>
<evidence type="ECO:0000313" key="4">
    <source>
        <dbReference type="Proteomes" id="UP000315082"/>
    </source>
</evidence>
<dbReference type="Proteomes" id="UP000315082">
    <property type="component" value="Chromosome"/>
</dbReference>
<dbReference type="RefSeq" id="WP_145102485.1">
    <property type="nucleotide sequence ID" value="NZ_CP036348.1"/>
</dbReference>